<feature type="compositionally biased region" description="Low complexity" evidence="1">
    <location>
        <begin position="169"/>
        <end position="178"/>
    </location>
</feature>
<name>A0A6P6RRN2_9EIME</name>
<evidence type="ECO:0000256" key="1">
    <source>
        <dbReference type="SAM" id="MobiDB-lite"/>
    </source>
</evidence>
<proteinExistence type="predicted"/>
<feature type="region of interest" description="Disordered" evidence="1">
    <location>
        <begin position="36"/>
        <end position="126"/>
    </location>
</feature>
<reference evidence="3" key="1">
    <citation type="submission" date="2025-08" db="UniProtKB">
        <authorList>
            <consortium name="RefSeq"/>
        </authorList>
    </citation>
    <scope>IDENTIFICATION</scope>
</reference>
<feature type="compositionally biased region" description="Low complexity" evidence="1">
    <location>
        <begin position="44"/>
        <end position="76"/>
    </location>
</feature>
<feature type="non-terminal residue" evidence="3">
    <location>
        <position position="269"/>
    </location>
</feature>
<feature type="compositionally biased region" description="Low complexity" evidence="1">
    <location>
        <begin position="146"/>
        <end position="162"/>
    </location>
</feature>
<feature type="compositionally biased region" description="Low complexity" evidence="1">
    <location>
        <begin position="93"/>
        <end position="110"/>
    </location>
</feature>
<feature type="region of interest" description="Disordered" evidence="1">
    <location>
        <begin position="142"/>
        <end position="239"/>
    </location>
</feature>
<dbReference type="AlphaFoldDB" id="A0A6P6RRN2"/>
<accession>A0A6P6RRN2</accession>
<evidence type="ECO:0000313" key="3">
    <source>
        <dbReference type="RefSeq" id="XP_026190199.1"/>
    </source>
</evidence>
<dbReference type="Proteomes" id="UP000515125">
    <property type="component" value="Unplaced"/>
</dbReference>
<feature type="compositionally biased region" description="Low complexity" evidence="1">
    <location>
        <begin position="194"/>
        <end position="209"/>
    </location>
</feature>
<dbReference type="GeneID" id="113146592"/>
<keyword evidence="2" id="KW-1185">Reference proteome</keyword>
<gene>
    <name evidence="3" type="primary">LOC113146592</name>
</gene>
<organism evidence="2 3">
    <name type="scientific">Cyclospora cayetanensis</name>
    <dbReference type="NCBI Taxonomy" id="88456"/>
    <lineage>
        <taxon>Eukaryota</taxon>
        <taxon>Sar</taxon>
        <taxon>Alveolata</taxon>
        <taxon>Apicomplexa</taxon>
        <taxon>Conoidasida</taxon>
        <taxon>Coccidia</taxon>
        <taxon>Eucoccidiorida</taxon>
        <taxon>Eimeriorina</taxon>
        <taxon>Eimeriidae</taxon>
        <taxon>Cyclospora</taxon>
    </lineage>
</organism>
<feature type="compositionally biased region" description="Gly residues" evidence="1">
    <location>
        <begin position="213"/>
        <end position="225"/>
    </location>
</feature>
<evidence type="ECO:0000313" key="2">
    <source>
        <dbReference type="Proteomes" id="UP000515125"/>
    </source>
</evidence>
<protein>
    <submittedName>
        <fullName evidence="3">Uncharacterized protein LOC113146592</fullName>
    </submittedName>
</protein>
<sequence length="269" mass="27246">MSDLALRRSLSEDGNFESEALTALSLSASSLRCAGNEEDSWTCSSRRGSSSSGGTVRGRPLMHSPASDSLPSSQSSTMQGILASREAEGGRASPPCRGGSSPTCSSSGGSVRTAQPEGSAEEQQQLLRQEIAFNALGEQVASRTFSLSRSSRSPGAAGSLPSVEIETHTSSTSSGNSGVWLPTEGELRAPHTALPPLSASVASAGGAPPLAAPGGGVGAGGGGGALRTAGEAESQPSSFASAVRGGLERLMRFSNWPNRDAAEQQQQQQ</sequence>
<dbReference type="RefSeq" id="XP_026190199.1">
    <property type="nucleotide sequence ID" value="XM_026334414.1"/>
</dbReference>